<dbReference type="SMART" id="SM01321">
    <property type="entry name" value="Y1_Tnp"/>
    <property type="match status" value="1"/>
</dbReference>
<sequence length="150" mass="17444">MSWNDLRKGRLSQCGGEYFITFTTFKRQVLFDDFDLARVFCQQIALNEQACSCRWFTWVLMPDHFHGLLRLGGSGIDLSSVVGRLKGSSAYALNRCKGKSSKVWQPSFYDIALRHEDNRKEIARYIVANPLRKMLTQSVKNYPYWNSDFL</sequence>
<evidence type="ECO:0000259" key="1">
    <source>
        <dbReference type="SMART" id="SM01321"/>
    </source>
</evidence>
<feature type="domain" description="Transposase IS200-like" evidence="1">
    <location>
        <begin position="13"/>
        <end position="129"/>
    </location>
</feature>
<dbReference type="Pfam" id="PF01797">
    <property type="entry name" value="Y1_Tnp"/>
    <property type="match status" value="1"/>
</dbReference>
<dbReference type="PANTHER" id="PTHR36966:SF1">
    <property type="entry name" value="REP-ASSOCIATED TYROSINE TRANSPOSASE"/>
    <property type="match status" value="1"/>
</dbReference>
<dbReference type="RefSeq" id="WP_078319315.1">
    <property type="nucleotide sequence ID" value="NZ_MTSD02000003.1"/>
</dbReference>
<dbReference type="NCBIfam" id="NF047646">
    <property type="entry name" value="REP_Tyr_transpos"/>
    <property type="match status" value="1"/>
</dbReference>
<dbReference type="InterPro" id="IPR036515">
    <property type="entry name" value="Transposase_17_sf"/>
</dbReference>
<dbReference type="Proteomes" id="UP000190064">
    <property type="component" value="Unassembled WGS sequence"/>
</dbReference>
<name>A0A1T1HAT9_OCELI</name>
<dbReference type="PANTHER" id="PTHR36966">
    <property type="entry name" value="REP-ASSOCIATED TYROSINE TRANSPOSASE"/>
    <property type="match status" value="1"/>
</dbReference>
<reference evidence="2" key="1">
    <citation type="submission" date="2017-02" db="EMBL/GenBank/DDBJ databases">
        <title>Draft Genome Sequence of the Salt Water Bacterium Oceanospirillum linum ATCC 11336.</title>
        <authorList>
            <person name="Trachtenberg A.M."/>
            <person name="Carney J.G."/>
            <person name="Linnane J.D."/>
            <person name="Rheaume B.A."/>
            <person name="Pitts N.L."/>
            <person name="Mykles D.L."/>
            <person name="Maclea K.S."/>
        </authorList>
    </citation>
    <scope>NUCLEOTIDE SEQUENCE [LARGE SCALE GENOMIC DNA]</scope>
    <source>
        <strain evidence="2">ATCC 11336</strain>
    </source>
</reference>
<proteinExistence type="predicted"/>
<dbReference type="Gene3D" id="3.30.70.1290">
    <property type="entry name" value="Transposase IS200-like"/>
    <property type="match status" value="1"/>
</dbReference>
<organism evidence="2 3">
    <name type="scientific">Oceanospirillum linum</name>
    <dbReference type="NCBI Taxonomy" id="966"/>
    <lineage>
        <taxon>Bacteria</taxon>
        <taxon>Pseudomonadati</taxon>
        <taxon>Pseudomonadota</taxon>
        <taxon>Gammaproteobacteria</taxon>
        <taxon>Oceanospirillales</taxon>
        <taxon>Oceanospirillaceae</taxon>
        <taxon>Oceanospirillum</taxon>
    </lineage>
</organism>
<evidence type="ECO:0000313" key="2">
    <source>
        <dbReference type="EMBL" id="OOV86961.1"/>
    </source>
</evidence>
<dbReference type="GO" id="GO:0006313">
    <property type="term" value="P:DNA transposition"/>
    <property type="evidence" value="ECO:0007669"/>
    <property type="project" value="InterPro"/>
</dbReference>
<gene>
    <name evidence="2" type="ORF">BTA35_0208025</name>
</gene>
<dbReference type="GO" id="GO:0004803">
    <property type="term" value="F:transposase activity"/>
    <property type="evidence" value="ECO:0007669"/>
    <property type="project" value="InterPro"/>
</dbReference>
<dbReference type="EMBL" id="MTSD02000003">
    <property type="protein sequence ID" value="OOV86961.1"/>
    <property type="molecule type" value="Genomic_DNA"/>
</dbReference>
<dbReference type="AlphaFoldDB" id="A0A1T1HAT9"/>
<dbReference type="GO" id="GO:0043565">
    <property type="term" value="F:sequence-specific DNA binding"/>
    <property type="evidence" value="ECO:0007669"/>
    <property type="project" value="TreeGrafter"/>
</dbReference>
<comment type="caution">
    <text evidence="2">The sequence shown here is derived from an EMBL/GenBank/DDBJ whole genome shotgun (WGS) entry which is preliminary data.</text>
</comment>
<keyword evidence="3" id="KW-1185">Reference proteome</keyword>
<dbReference type="InterPro" id="IPR052715">
    <property type="entry name" value="RAYT_transposase"/>
</dbReference>
<accession>A0A1T1HAT9</accession>
<protein>
    <submittedName>
        <fullName evidence="2">Transposase</fullName>
    </submittedName>
</protein>
<evidence type="ECO:0000313" key="3">
    <source>
        <dbReference type="Proteomes" id="UP000190064"/>
    </source>
</evidence>
<dbReference type="InterPro" id="IPR002686">
    <property type="entry name" value="Transposase_17"/>
</dbReference>
<dbReference type="SUPFAM" id="SSF143422">
    <property type="entry name" value="Transposase IS200-like"/>
    <property type="match status" value="1"/>
</dbReference>